<sequence length="97" mass="10343">MRGPDLLRNTAPRTTLAGNHRYIPVFPRLSSSPCNKWPGGDRIPPDPSGGEAEEAGENGRGGWKGRGRAEGGGAIGYFRPIASQADLYFAVQMSDSL</sequence>
<proteinExistence type="predicted"/>
<dbReference type="Proteomes" id="UP000235464">
    <property type="component" value="Chromosome I"/>
</dbReference>
<keyword evidence="3" id="KW-1185">Reference proteome</keyword>
<gene>
    <name evidence="2" type="ORF">SCNRRL3882_3714</name>
</gene>
<evidence type="ECO:0000313" key="3">
    <source>
        <dbReference type="Proteomes" id="UP000235464"/>
    </source>
</evidence>
<protein>
    <submittedName>
        <fullName evidence="2">Uncharacterized protein</fullName>
    </submittedName>
</protein>
<evidence type="ECO:0000313" key="2">
    <source>
        <dbReference type="EMBL" id="SOR80259.1"/>
    </source>
</evidence>
<accession>A0A2N9BA77</accession>
<evidence type="ECO:0000256" key="1">
    <source>
        <dbReference type="SAM" id="MobiDB-lite"/>
    </source>
</evidence>
<feature type="compositionally biased region" description="Gly residues" evidence="1">
    <location>
        <begin position="58"/>
        <end position="69"/>
    </location>
</feature>
<dbReference type="EMBL" id="LT963352">
    <property type="protein sequence ID" value="SOR80259.1"/>
    <property type="molecule type" value="Genomic_DNA"/>
</dbReference>
<organism evidence="2 3">
    <name type="scientific">Streptomyces chartreusis NRRL 3882</name>
    <dbReference type="NCBI Taxonomy" id="1079985"/>
    <lineage>
        <taxon>Bacteria</taxon>
        <taxon>Bacillati</taxon>
        <taxon>Actinomycetota</taxon>
        <taxon>Actinomycetes</taxon>
        <taxon>Kitasatosporales</taxon>
        <taxon>Streptomycetaceae</taxon>
        <taxon>Streptomyces</taxon>
    </lineage>
</organism>
<name>A0A2N9BA77_STRCX</name>
<feature type="region of interest" description="Disordered" evidence="1">
    <location>
        <begin position="33"/>
        <end position="69"/>
    </location>
</feature>
<reference evidence="3" key="1">
    <citation type="submission" date="2017-11" db="EMBL/GenBank/DDBJ databases">
        <authorList>
            <person name="Wibberg D."/>
        </authorList>
    </citation>
    <scope>NUCLEOTIDE SEQUENCE [LARGE SCALE GENOMIC DNA]</scope>
</reference>
<dbReference type="AlphaFoldDB" id="A0A2N9BA77"/>